<dbReference type="Gene3D" id="3.90.10.10">
    <property type="entry name" value="Cytochrome C3"/>
    <property type="match status" value="2"/>
</dbReference>
<evidence type="ECO:0000259" key="6">
    <source>
        <dbReference type="PROSITE" id="PS51007"/>
    </source>
</evidence>
<evidence type="ECO:0000256" key="3">
    <source>
        <dbReference type="ARBA" id="ARBA00023004"/>
    </source>
</evidence>
<evidence type="ECO:0000256" key="5">
    <source>
        <dbReference type="SAM" id="Phobius"/>
    </source>
</evidence>
<gene>
    <name evidence="7" type="ORF">UABAM_04829</name>
</gene>
<dbReference type="EMBL" id="AP019860">
    <property type="protein sequence ID" value="BBM86443.1"/>
    <property type="molecule type" value="Genomic_DNA"/>
</dbReference>
<dbReference type="GO" id="GO:0046872">
    <property type="term" value="F:metal ion binding"/>
    <property type="evidence" value="ECO:0007669"/>
    <property type="project" value="UniProtKB-KW"/>
</dbReference>
<dbReference type="InterPro" id="IPR009056">
    <property type="entry name" value="Cyt_c-like_dom"/>
</dbReference>
<keyword evidence="3 4" id="KW-0408">Iron</keyword>
<evidence type="ECO:0000256" key="4">
    <source>
        <dbReference type="PROSITE-ProRule" id="PRU00433"/>
    </source>
</evidence>
<reference evidence="7 8" key="1">
    <citation type="submission" date="2019-08" db="EMBL/GenBank/DDBJ databases">
        <title>Complete genome sequence of Candidatus Uab amorphum.</title>
        <authorList>
            <person name="Shiratori T."/>
            <person name="Suzuki S."/>
            <person name="Kakizawa Y."/>
            <person name="Ishida K."/>
        </authorList>
    </citation>
    <scope>NUCLEOTIDE SEQUENCE [LARGE SCALE GENOMIC DNA]</scope>
    <source>
        <strain evidence="7 8">SRT547</strain>
    </source>
</reference>
<organism evidence="7 8">
    <name type="scientific">Uabimicrobium amorphum</name>
    <dbReference type="NCBI Taxonomy" id="2596890"/>
    <lineage>
        <taxon>Bacteria</taxon>
        <taxon>Pseudomonadati</taxon>
        <taxon>Planctomycetota</taxon>
        <taxon>Candidatus Uabimicrobiia</taxon>
        <taxon>Candidatus Uabimicrobiales</taxon>
        <taxon>Candidatus Uabimicrobiaceae</taxon>
        <taxon>Candidatus Uabimicrobium</taxon>
    </lineage>
</organism>
<dbReference type="Proteomes" id="UP000326354">
    <property type="component" value="Chromosome"/>
</dbReference>
<evidence type="ECO:0000256" key="2">
    <source>
        <dbReference type="ARBA" id="ARBA00022729"/>
    </source>
</evidence>
<feature type="transmembrane region" description="Helical" evidence="5">
    <location>
        <begin position="103"/>
        <end position="123"/>
    </location>
</feature>
<sequence>MKKLEIYDFDKSHYERPNQKWVCGRLEHGCPCHVGPDQKGRCRAVNDKLFECTPWKDEDRWKCARPKSLGGACEDGPSPTGVCCRQIPACQPRLSHRARRGRIVVYSAMLGAGVLLVFLFGIFTKDFTSPGSLTTPHSAITAKLEGQDDCSICHTAGEGDALAWVNRAFKQHDVGIKESEKCLDCHRQAGDIKGKESESLALNIHGIRAERLQKSTEKVSAKKDEVQLFPIADIANVKNSFVTSLANREIIKSEKDGKIEYHKVACSTCHREHHGRNYDLTKLTNQQCQTCHTVKFSSFAHGHPVFEKFPYDRRTRIMFDHTTHFGEYFEQKKQEGMKNIPNKCNACHKLDEGDQLMVVKTFEETCIQCHEKAILKPDEDINVIRFPGFLMEDFYAQSKQFKMRPKFKKWPSVDEEDSGEATDFMRLLLSKDEEMEDEDISEYMETFLFDLIAESPADEDENEIKAINAYVLMIQRLCDEIAKEDNSALKERLEKVLKISIGNEKLKNLFPNVSDMLQVVQARVLPPINAKRKERFSAFEFEEKELPTGWYFSGYTLKYRPAKHSDPVMKTWLDLMAKTYNTDKVDPEGNTEGNTHYVFNTMNRCLKCHSVDKSEEKDTVWKINWKPNKPSNQGRFNRFSHAPHLALLDDVGCVKCHTLKKMKEPENPEPGKTYDIFVKAKYNEIYEGRDPHAFMSNFEFMKKDLCAKCHVKSRAGDNCTRCHNYHVNPFEPALNTTINEIQGKKVSKVSLDHFKKNAELLPIQKEVVKK</sequence>
<keyword evidence="5" id="KW-0812">Transmembrane</keyword>
<keyword evidence="1 4" id="KW-0479">Metal-binding</keyword>
<dbReference type="InterPro" id="IPR051829">
    <property type="entry name" value="Multiheme_Cytochr_ET"/>
</dbReference>
<evidence type="ECO:0000256" key="1">
    <source>
        <dbReference type="ARBA" id="ARBA00022723"/>
    </source>
</evidence>
<dbReference type="PROSITE" id="PS51007">
    <property type="entry name" value="CYTC"/>
    <property type="match status" value="1"/>
</dbReference>
<evidence type="ECO:0000313" key="8">
    <source>
        <dbReference type="Proteomes" id="UP000326354"/>
    </source>
</evidence>
<dbReference type="GO" id="GO:0009055">
    <property type="term" value="F:electron transfer activity"/>
    <property type="evidence" value="ECO:0007669"/>
    <property type="project" value="InterPro"/>
</dbReference>
<dbReference type="OrthoDB" id="9814800at2"/>
<dbReference type="GO" id="GO:0020037">
    <property type="term" value="F:heme binding"/>
    <property type="evidence" value="ECO:0007669"/>
    <property type="project" value="InterPro"/>
</dbReference>
<keyword evidence="4" id="KW-0349">Heme</keyword>
<keyword evidence="8" id="KW-1185">Reference proteome</keyword>
<dbReference type="KEGG" id="uam:UABAM_04829"/>
<keyword evidence="5" id="KW-0472">Membrane</keyword>
<dbReference type="CDD" id="cd08168">
    <property type="entry name" value="Cytochrom_C3"/>
    <property type="match status" value="1"/>
</dbReference>
<keyword evidence="2" id="KW-0732">Signal</keyword>
<proteinExistence type="predicted"/>
<dbReference type="SUPFAM" id="SSF48695">
    <property type="entry name" value="Multiheme cytochromes"/>
    <property type="match status" value="2"/>
</dbReference>
<dbReference type="PANTHER" id="PTHR35038">
    <property type="entry name" value="DISSIMILATORY SULFITE REDUCTASE SIRA"/>
    <property type="match status" value="1"/>
</dbReference>
<evidence type="ECO:0000313" key="7">
    <source>
        <dbReference type="EMBL" id="BBM86443.1"/>
    </source>
</evidence>
<protein>
    <recommendedName>
        <fullName evidence="6">Cytochrome c domain-containing protein</fullName>
    </recommendedName>
</protein>
<keyword evidence="5" id="KW-1133">Transmembrane helix</keyword>
<dbReference type="AlphaFoldDB" id="A0A5S9IQV7"/>
<dbReference type="InterPro" id="IPR036280">
    <property type="entry name" value="Multihaem_cyt_sf"/>
</dbReference>
<dbReference type="RefSeq" id="WP_151970499.1">
    <property type="nucleotide sequence ID" value="NZ_AP019860.1"/>
</dbReference>
<accession>A0A5S9IQV7</accession>
<dbReference type="PANTHER" id="PTHR35038:SF10">
    <property type="entry name" value="HIGH-MOLECULAR-WEIGHT CYTOCHROME C"/>
    <property type="match status" value="1"/>
</dbReference>
<feature type="domain" description="Cytochrome c" evidence="6">
    <location>
        <begin position="353"/>
        <end position="475"/>
    </location>
</feature>
<name>A0A5S9IQV7_UABAM</name>